<reference evidence="1 2" key="1">
    <citation type="submission" date="2024-01" db="EMBL/GenBank/DDBJ databases">
        <title>The genomes of 5 underutilized Papilionoideae crops provide insights into root nodulation and disease resistanc.</title>
        <authorList>
            <person name="Jiang F."/>
        </authorList>
    </citation>
    <scope>NUCLEOTIDE SEQUENCE [LARGE SCALE GENOMIC DNA]</scope>
    <source>
        <strain evidence="1">LVBAO_FW01</strain>
        <tissue evidence="1">Leaves</tissue>
    </source>
</reference>
<dbReference type="EMBL" id="JAYMYQ010000011">
    <property type="protein sequence ID" value="KAK7304814.1"/>
    <property type="molecule type" value="Genomic_DNA"/>
</dbReference>
<keyword evidence="2" id="KW-1185">Reference proteome</keyword>
<comment type="caution">
    <text evidence="1">The sequence shown here is derived from an EMBL/GenBank/DDBJ whole genome shotgun (WGS) entry which is preliminary data.</text>
</comment>
<name>A0AAN9JV09_CANGL</name>
<dbReference type="AlphaFoldDB" id="A0AAN9JV09"/>
<evidence type="ECO:0000313" key="2">
    <source>
        <dbReference type="Proteomes" id="UP001367508"/>
    </source>
</evidence>
<protein>
    <submittedName>
        <fullName evidence="1">Uncharacterized protein</fullName>
    </submittedName>
</protein>
<accession>A0AAN9JV09</accession>
<evidence type="ECO:0000313" key="1">
    <source>
        <dbReference type="EMBL" id="KAK7304814.1"/>
    </source>
</evidence>
<proteinExistence type="predicted"/>
<dbReference type="Proteomes" id="UP001367508">
    <property type="component" value="Unassembled WGS sequence"/>
</dbReference>
<organism evidence="1 2">
    <name type="scientific">Canavalia gladiata</name>
    <name type="common">Sword bean</name>
    <name type="synonym">Dolichos gladiatus</name>
    <dbReference type="NCBI Taxonomy" id="3824"/>
    <lineage>
        <taxon>Eukaryota</taxon>
        <taxon>Viridiplantae</taxon>
        <taxon>Streptophyta</taxon>
        <taxon>Embryophyta</taxon>
        <taxon>Tracheophyta</taxon>
        <taxon>Spermatophyta</taxon>
        <taxon>Magnoliopsida</taxon>
        <taxon>eudicotyledons</taxon>
        <taxon>Gunneridae</taxon>
        <taxon>Pentapetalae</taxon>
        <taxon>rosids</taxon>
        <taxon>fabids</taxon>
        <taxon>Fabales</taxon>
        <taxon>Fabaceae</taxon>
        <taxon>Papilionoideae</taxon>
        <taxon>50 kb inversion clade</taxon>
        <taxon>NPAAA clade</taxon>
        <taxon>indigoferoid/millettioid clade</taxon>
        <taxon>Phaseoleae</taxon>
        <taxon>Canavalia</taxon>
    </lineage>
</organism>
<sequence length="66" mass="8095">MQALEFYKLLRSLFGRCVRNIEDRKIMVLVNVSDKIRKFNLEQITKYDTWKLYWNKIRTAKQPTLE</sequence>
<gene>
    <name evidence="1" type="ORF">VNO77_42703</name>
</gene>